<feature type="compositionally biased region" description="Polar residues" evidence="1">
    <location>
        <begin position="170"/>
        <end position="181"/>
    </location>
</feature>
<dbReference type="OrthoDB" id="543373at2759"/>
<gene>
    <name evidence="2" type="ORF">WOLCODRAFT_153365</name>
</gene>
<proteinExistence type="predicted"/>
<feature type="region of interest" description="Disordered" evidence="1">
    <location>
        <begin position="170"/>
        <end position="205"/>
    </location>
</feature>
<protein>
    <submittedName>
        <fullName evidence="2">Uncharacterized protein</fullName>
    </submittedName>
</protein>
<organism evidence="2 3">
    <name type="scientific">Wolfiporia cocos (strain MD-104)</name>
    <name type="common">Brown rot fungus</name>
    <dbReference type="NCBI Taxonomy" id="742152"/>
    <lineage>
        <taxon>Eukaryota</taxon>
        <taxon>Fungi</taxon>
        <taxon>Dikarya</taxon>
        <taxon>Basidiomycota</taxon>
        <taxon>Agaricomycotina</taxon>
        <taxon>Agaricomycetes</taxon>
        <taxon>Polyporales</taxon>
        <taxon>Phaeolaceae</taxon>
        <taxon>Wolfiporia</taxon>
    </lineage>
</organism>
<dbReference type="STRING" id="742152.A0A2H3K2N2"/>
<dbReference type="Proteomes" id="UP000218811">
    <property type="component" value="Unassembled WGS sequence"/>
</dbReference>
<evidence type="ECO:0000313" key="3">
    <source>
        <dbReference type="Proteomes" id="UP000218811"/>
    </source>
</evidence>
<evidence type="ECO:0000256" key="1">
    <source>
        <dbReference type="SAM" id="MobiDB-lite"/>
    </source>
</evidence>
<evidence type="ECO:0000313" key="2">
    <source>
        <dbReference type="EMBL" id="PCH43314.1"/>
    </source>
</evidence>
<accession>A0A2H3K2N2</accession>
<keyword evidence="3" id="KW-1185">Reference proteome</keyword>
<dbReference type="AlphaFoldDB" id="A0A2H3K2N2"/>
<name>A0A2H3K2N2_WOLCO</name>
<dbReference type="EMBL" id="KB468135">
    <property type="protein sequence ID" value="PCH43314.1"/>
    <property type="molecule type" value="Genomic_DNA"/>
</dbReference>
<sequence>MAGTRLASNTNLHEYTEVCRTYHLEPLDMALVERTVRGAVAGESAMDSIGLPEATAELAQILSNLVLGKTRSEKGAVNDLLSRSTDLDFLALAQPSTSEDSELYRSMHIWSFVPLQQALEDTASVKMYPRPAKPPRRLRALTYPSQIRLGPLHANVVDLSESGVAEQAHSFTWDTQHSSRPPTFRKRAFPSSSPRSFRSRPPRSCSSTPLPCLPPHFMPAIDAGSTPTVACPNPGARVSTFVFPLPADGAYREGNAPDEQEVRKATYEFIFSQRGAPVHGPAYRRRGMADALLSMPWPLADAGVADYER</sequence>
<reference evidence="2 3" key="1">
    <citation type="journal article" date="2012" name="Science">
        <title>The Paleozoic origin of enzymatic lignin decomposition reconstructed from 31 fungal genomes.</title>
        <authorList>
            <person name="Floudas D."/>
            <person name="Binder M."/>
            <person name="Riley R."/>
            <person name="Barry K."/>
            <person name="Blanchette R.A."/>
            <person name="Henrissat B."/>
            <person name="Martinez A.T."/>
            <person name="Otillar R."/>
            <person name="Spatafora J.W."/>
            <person name="Yadav J.S."/>
            <person name="Aerts A."/>
            <person name="Benoit I."/>
            <person name="Boyd A."/>
            <person name="Carlson A."/>
            <person name="Copeland A."/>
            <person name="Coutinho P.M."/>
            <person name="de Vries R.P."/>
            <person name="Ferreira P."/>
            <person name="Findley K."/>
            <person name="Foster B."/>
            <person name="Gaskell J."/>
            <person name="Glotzer D."/>
            <person name="Gorecki P."/>
            <person name="Heitman J."/>
            <person name="Hesse C."/>
            <person name="Hori C."/>
            <person name="Igarashi K."/>
            <person name="Jurgens J.A."/>
            <person name="Kallen N."/>
            <person name="Kersten P."/>
            <person name="Kohler A."/>
            <person name="Kuees U."/>
            <person name="Kumar T.K.A."/>
            <person name="Kuo A."/>
            <person name="LaButti K."/>
            <person name="Larrondo L.F."/>
            <person name="Lindquist E."/>
            <person name="Ling A."/>
            <person name="Lombard V."/>
            <person name="Lucas S."/>
            <person name="Lundell T."/>
            <person name="Martin R."/>
            <person name="McLaughlin D.J."/>
            <person name="Morgenstern I."/>
            <person name="Morin E."/>
            <person name="Murat C."/>
            <person name="Nagy L.G."/>
            <person name="Nolan M."/>
            <person name="Ohm R.A."/>
            <person name="Patyshakuliyeva A."/>
            <person name="Rokas A."/>
            <person name="Ruiz-Duenas F.J."/>
            <person name="Sabat G."/>
            <person name="Salamov A."/>
            <person name="Samejima M."/>
            <person name="Schmutz J."/>
            <person name="Slot J.C."/>
            <person name="St John F."/>
            <person name="Stenlid J."/>
            <person name="Sun H."/>
            <person name="Sun S."/>
            <person name="Syed K."/>
            <person name="Tsang A."/>
            <person name="Wiebenga A."/>
            <person name="Young D."/>
            <person name="Pisabarro A."/>
            <person name="Eastwood D.C."/>
            <person name="Martin F."/>
            <person name="Cullen D."/>
            <person name="Grigoriev I.V."/>
            <person name="Hibbett D.S."/>
        </authorList>
    </citation>
    <scope>NUCLEOTIDE SEQUENCE [LARGE SCALE GENOMIC DNA]</scope>
    <source>
        <strain evidence="2 3">MD-104</strain>
    </source>
</reference>